<name>A0A835A762_9POAL</name>
<feature type="compositionally biased region" description="Basic and acidic residues" evidence="1">
    <location>
        <begin position="114"/>
        <end position="127"/>
    </location>
</feature>
<protein>
    <submittedName>
        <fullName evidence="2">Uncharacterized protein</fullName>
    </submittedName>
</protein>
<keyword evidence="3" id="KW-1185">Reference proteome</keyword>
<reference evidence="2" key="1">
    <citation type="submission" date="2020-07" db="EMBL/GenBank/DDBJ databases">
        <title>Genome sequence and genetic diversity analysis of an under-domesticated orphan crop, white fonio (Digitaria exilis).</title>
        <authorList>
            <person name="Bennetzen J.L."/>
            <person name="Chen S."/>
            <person name="Ma X."/>
            <person name="Wang X."/>
            <person name="Yssel A.E.J."/>
            <person name="Chaluvadi S.R."/>
            <person name="Johnson M."/>
            <person name="Gangashetty P."/>
            <person name="Hamidou F."/>
            <person name="Sanogo M.D."/>
            <person name="Zwaenepoel A."/>
            <person name="Wallace J."/>
            <person name="Van De Peer Y."/>
            <person name="Van Deynze A."/>
        </authorList>
    </citation>
    <scope>NUCLEOTIDE SEQUENCE</scope>
    <source>
        <tissue evidence="2">Leaves</tissue>
    </source>
</reference>
<sequence length="721" mass="80401">MDRLQRRNPSNRSHSTSLRPPRPPRGPINQQPPASRALAEPSSPDGRQRKKVRFANEGEDGGQHIGRRQVANTREIAKNKLQVCDAKTAEFKFFMKLCEQSGHSSHSYNKHPHQSIEPKISRQKRESQNVTTLRKFSVRGNTVCYDDPPATPAKNEEIPSEQGNVQSSHSEYDNKDAPQFNPHCCLSSVHVLTPIAQTPFDVTVTSGNIDGEPVSGQIFSEKRSKLLKIAAKTVSMGSAELVQRRSEFLGDILQRLGAKNIIKKKEELIRHRKSDCREAPAIPISQFDSLLDYRQRDFTSSTNLRRTGKNSSSNANDEACEFMALPWGHNQGLPSCIDWKNALPHGDSKARECMALPWVCANDVEPYIHRRPASANELSLKVQTDSNGQLGWSPMWSVELAESFRDRLSFPCQIEEQHYAVPYAFLNTSWQPDHHSAERRVSSSVGLEREDPNDPGSFDISDTRFSTRFDRLPAKSAASNFLESGNGILENNDFTCISNFHSSQSNNMVFSANTDCLNSMFSSSEHACEMGRKSLHDSAGGVSCLAGLQEKHSREVELSDNSDRLLQVLDQVPVKFTPSVFSNDESRIQDDHFLRYITSCHPEEHSNILTLDANDTVLNSLSSYSAHPCKPDSNSLHDSSTELWSSVHQVQSHSDWGTMLGFMPNGNACSDLVEGHQSLMLVQGNLNNNILGTADLSFFGSCYALDKIREAPMLSSDGITW</sequence>
<proteinExistence type="predicted"/>
<feature type="region of interest" description="Disordered" evidence="1">
    <location>
        <begin position="105"/>
        <end position="130"/>
    </location>
</feature>
<feature type="compositionally biased region" description="Basic and acidic residues" evidence="1">
    <location>
        <begin position="441"/>
        <end position="452"/>
    </location>
</feature>
<feature type="region of interest" description="Disordered" evidence="1">
    <location>
        <begin position="144"/>
        <end position="173"/>
    </location>
</feature>
<comment type="caution">
    <text evidence="2">The sequence shown here is derived from an EMBL/GenBank/DDBJ whole genome shotgun (WGS) entry which is preliminary data.</text>
</comment>
<feature type="compositionally biased region" description="Polar residues" evidence="1">
    <location>
        <begin position="7"/>
        <end position="18"/>
    </location>
</feature>
<gene>
    <name evidence="2" type="ORF">HU200_066052</name>
</gene>
<evidence type="ECO:0000313" key="3">
    <source>
        <dbReference type="Proteomes" id="UP000636709"/>
    </source>
</evidence>
<dbReference type="Proteomes" id="UP000636709">
    <property type="component" value="Unassembled WGS sequence"/>
</dbReference>
<dbReference type="EMBL" id="JACEFO010002928">
    <property type="protein sequence ID" value="KAF8645959.1"/>
    <property type="molecule type" value="Genomic_DNA"/>
</dbReference>
<dbReference type="OrthoDB" id="638090at2759"/>
<dbReference type="AlphaFoldDB" id="A0A835A762"/>
<evidence type="ECO:0000313" key="2">
    <source>
        <dbReference type="EMBL" id="KAF8645959.1"/>
    </source>
</evidence>
<accession>A0A835A762</accession>
<feature type="region of interest" description="Disordered" evidence="1">
    <location>
        <begin position="1"/>
        <end position="67"/>
    </location>
</feature>
<evidence type="ECO:0000256" key="1">
    <source>
        <dbReference type="SAM" id="MobiDB-lite"/>
    </source>
</evidence>
<organism evidence="2 3">
    <name type="scientific">Digitaria exilis</name>
    <dbReference type="NCBI Taxonomy" id="1010633"/>
    <lineage>
        <taxon>Eukaryota</taxon>
        <taxon>Viridiplantae</taxon>
        <taxon>Streptophyta</taxon>
        <taxon>Embryophyta</taxon>
        <taxon>Tracheophyta</taxon>
        <taxon>Spermatophyta</taxon>
        <taxon>Magnoliopsida</taxon>
        <taxon>Liliopsida</taxon>
        <taxon>Poales</taxon>
        <taxon>Poaceae</taxon>
        <taxon>PACMAD clade</taxon>
        <taxon>Panicoideae</taxon>
        <taxon>Panicodae</taxon>
        <taxon>Paniceae</taxon>
        <taxon>Anthephorinae</taxon>
        <taxon>Digitaria</taxon>
    </lineage>
</organism>
<feature type="region of interest" description="Disordered" evidence="1">
    <location>
        <begin position="441"/>
        <end position="460"/>
    </location>
</feature>